<dbReference type="Gene3D" id="3.60.15.10">
    <property type="entry name" value="Ribonuclease Z/Hydroxyacylglutathione hydrolase-like"/>
    <property type="match status" value="1"/>
</dbReference>
<dbReference type="CDD" id="cd07717">
    <property type="entry name" value="RNaseZ_ZiPD-like_MBL-fold"/>
    <property type="match status" value="1"/>
</dbReference>
<comment type="caution">
    <text evidence="9">The sequence shown here is derived from an EMBL/GenBank/DDBJ whole genome shotgun (WGS) entry which is preliminary data.</text>
</comment>
<comment type="function">
    <text evidence="8">Zinc phosphodiesterase, which displays some tRNA 3'-processing endonuclease activity. Probably involved in tRNA maturation, by removing a 3'-trailer from precursor tRNA.</text>
</comment>
<feature type="binding site" evidence="8">
    <location>
        <position position="62"/>
    </location>
    <ligand>
        <name>Zn(2+)</name>
        <dbReference type="ChEBI" id="CHEBI:29105"/>
        <label>1</label>
        <note>catalytic</note>
    </ligand>
</feature>
<dbReference type="PANTHER" id="PTHR46018">
    <property type="entry name" value="ZINC PHOSPHODIESTERASE ELAC PROTEIN 1"/>
    <property type="match status" value="1"/>
</dbReference>
<comment type="cofactor">
    <cofactor evidence="8">
        <name>Zn(2+)</name>
        <dbReference type="ChEBI" id="CHEBI:29105"/>
    </cofactor>
    <text evidence="8">Binds 2 Zn(2+) ions.</text>
</comment>
<comment type="catalytic activity">
    <reaction evidence="8">
        <text>Endonucleolytic cleavage of RNA, removing extra 3' nucleotides from tRNA precursor, generating 3' termini of tRNAs. A 3'-hydroxy group is left at the tRNA terminus and a 5'-phosphoryl group is left at the trailer molecule.</text>
        <dbReference type="EC" id="3.1.26.11"/>
    </reaction>
</comment>
<dbReference type="InterPro" id="IPR013471">
    <property type="entry name" value="RNase_Z/BN"/>
</dbReference>
<evidence type="ECO:0000256" key="1">
    <source>
        <dbReference type="ARBA" id="ARBA00011738"/>
    </source>
</evidence>
<keyword evidence="10" id="KW-1185">Reference proteome</keyword>
<feature type="active site" description="Proton acceptor" evidence="8">
    <location>
        <position position="66"/>
    </location>
</feature>
<name>A0A927BYB1_9GAMM</name>
<dbReference type="EMBL" id="JACXLD010000001">
    <property type="protein sequence ID" value="MBD2857790.1"/>
    <property type="molecule type" value="Genomic_DNA"/>
</dbReference>
<reference evidence="9" key="1">
    <citation type="submission" date="2020-09" db="EMBL/GenBank/DDBJ databases">
        <authorList>
            <person name="Yoon J.-W."/>
        </authorList>
    </citation>
    <scope>NUCLEOTIDE SEQUENCE</scope>
    <source>
        <strain evidence="9">KMU-158</strain>
    </source>
</reference>
<evidence type="ECO:0000313" key="10">
    <source>
        <dbReference type="Proteomes" id="UP000610558"/>
    </source>
</evidence>
<dbReference type="Pfam" id="PF23023">
    <property type="entry name" value="Anti-Pycsar_Apyc1"/>
    <property type="match status" value="1"/>
</dbReference>
<dbReference type="GO" id="GO:0042781">
    <property type="term" value="F:3'-tRNA processing endoribonuclease activity"/>
    <property type="evidence" value="ECO:0007669"/>
    <property type="project" value="UniProtKB-UniRule"/>
</dbReference>
<comment type="subunit">
    <text evidence="1 8">Homodimer.</text>
</comment>
<comment type="similarity">
    <text evidence="8">Belongs to the RNase Z family.</text>
</comment>
<keyword evidence="5 8" id="KW-0255">Endonuclease</keyword>
<dbReference type="RefSeq" id="WP_190762007.1">
    <property type="nucleotide sequence ID" value="NZ_JACXLD010000001.1"/>
</dbReference>
<feature type="binding site" evidence="8">
    <location>
        <position position="141"/>
    </location>
    <ligand>
        <name>Zn(2+)</name>
        <dbReference type="ChEBI" id="CHEBI:29105"/>
        <label>1</label>
        <note>catalytic</note>
    </ligand>
</feature>
<feature type="binding site" evidence="8">
    <location>
        <position position="66"/>
    </location>
    <ligand>
        <name>Zn(2+)</name>
        <dbReference type="ChEBI" id="CHEBI:29105"/>
        <label>2</label>
        <note>catalytic</note>
    </ligand>
</feature>
<evidence type="ECO:0000256" key="8">
    <source>
        <dbReference type="HAMAP-Rule" id="MF_01818"/>
    </source>
</evidence>
<dbReference type="InterPro" id="IPR036866">
    <property type="entry name" value="RibonucZ/Hydroxyglut_hydro"/>
</dbReference>
<feature type="binding site" evidence="8">
    <location>
        <position position="270"/>
    </location>
    <ligand>
        <name>Zn(2+)</name>
        <dbReference type="ChEBI" id="CHEBI:29105"/>
        <label>2</label>
        <note>catalytic</note>
    </ligand>
</feature>
<gene>
    <name evidence="8" type="primary">rnz</name>
    <name evidence="9" type="ORF">IB286_02140</name>
</gene>
<protein>
    <recommendedName>
        <fullName evidence="8">Ribonuclease Z</fullName>
        <shortName evidence="8">RNase Z</shortName>
        <ecNumber evidence="8">3.1.26.11</ecNumber>
    </recommendedName>
    <alternativeName>
        <fullName evidence="8">tRNA 3 endonuclease</fullName>
    </alternativeName>
    <alternativeName>
        <fullName evidence="8">tRNase Z</fullName>
    </alternativeName>
</protein>
<keyword evidence="3 8" id="KW-0540">Nuclease</keyword>
<evidence type="ECO:0000256" key="2">
    <source>
        <dbReference type="ARBA" id="ARBA00022694"/>
    </source>
</evidence>
<evidence type="ECO:0000256" key="7">
    <source>
        <dbReference type="ARBA" id="ARBA00022833"/>
    </source>
</evidence>
<dbReference type="SUPFAM" id="SSF56281">
    <property type="entry name" value="Metallo-hydrolase/oxidoreductase"/>
    <property type="match status" value="1"/>
</dbReference>
<evidence type="ECO:0000256" key="3">
    <source>
        <dbReference type="ARBA" id="ARBA00022722"/>
    </source>
</evidence>
<accession>A0A927BYB1</accession>
<feature type="binding site" evidence="8">
    <location>
        <position position="211"/>
    </location>
    <ligand>
        <name>Zn(2+)</name>
        <dbReference type="ChEBI" id="CHEBI:29105"/>
        <label>2</label>
        <note>catalytic</note>
    </ligand>
</feature>
<dbReference type="AlphaFoldDB" id="A0A927BYB1"/>
<evidence type="ECO:0000256" key="6">
    <source>
        <dbReference type="ARBA" id="ARBA00022801"/>
    </source>
</evidence>
<dbReference type="PANTHER" id="PTHR46018:SF2">
    <property type="entry name" value="ZINC PHOSPHODIESTERASE ELAC PROTEIN 1"/>
    <property type="match status" value="1"/>
</dbReference>
<evidence type="ECO:0000313" key="9">
    <source>
        <dbReference type="EMBL" id="MBD2857790.1"/>
    </source>
</evidence>
<proteinExistence type="inferred from homology"/>
<feature type="binding site" evidence="8">
    <location>
        <position position="67"/>
    </location>
    <ligand>
        <name>Zn(2+)</name>
        <dbReference type="ChEBI" id="CHEBI:29105"/>
        <label>2</label>
        <note>catalytic</note>
    </ligand>
</feature>
<feature type="binding site" evidence="8">
    <location>
        <position position="64"/>
    </location>
    <ligand>
        <name>Zn(2+)</name>
        <dbReference type="ChEBI" id="CHEBI:29105"/>
        <label>1</label>
        <note>catalytic</note>
    </ligand>
</feature>
<evidence type="ECO:0000256" key="4">
    <source>
        <dbReference type="ARBA" id="ARBA00022723"/>
    </source>
</evidence>
<organism evidence="9 10">
    <name type="scientific">Spongiibacter pelagi</name>
    <dbReference type="NCBI Taxonomy" id="2760804"/>
    <lineage>
        <taxon>Bacteria</taxon>
        <taxon>Pseudomonadati</taxon>
        <taxon>Pseudomonadota</taxon>
        <taxon>Gammaproteobacteria</taxon>
        <taxon>Cellvibrionales</taxon>
        <taxon>Spongiibacteraceae</taxon>
        <taxon>Spongiibacter</taxon>
    </lineage>
</organism>
<dbReference type="Proteomes" id="UP000610558">
    <property type="component" value="Unassembled WGS sequence"/>
</dbReference>
<dbReference type="EC" id="3.1.26.11" evidence="8"/>
<keyword evidence="4 8" id="KW-0479">Metal-binding</keyword>
<dbReference type="GO" id="GO:0008270">
    <property type="term" value="F:zinc ion binding"/>
    <property type="evidence" value="ECO:0007669"/>
    <property type="project" value="UniProtKB-UniRule"/>
</dbReference>
<keyword evidence="7 8" id="KW-0862">Zinc</keyword>
<keyword evidence="2 8" id="KW-0819">tRNA processing</keyword>
<dbReference type="HAMAP" id="MF_01818">
    <property type="entry name" value="RNase_Z_BN"/>
    <property type="match status" value="1"/>
</dbReference>
<keyword evidence="6 8" id="KW-0378">Hydrolase</keyword>
<feature type="binding site" evidence="8">
    <location>
        <position position="211"/>
    </location>
    <ligand>
        <name>Zn(2+)</name>
        <dbReference type="ChEBI" id="CHEBI:29105"/>
        <label>1</label>
        <note>catalytic</note>
    </ligand>
</feature>
<sequence>MRLTFLGTSAGAPTPYRNVTGLCLAIEDSRDWYLFDCGEGSQQQLLNTRYSAARLQAIFISHVHGDHCYGLPGLIASANMHGRTAPLTICAPDGIEQFVRTTFMHTDVNNLRFELNFVRSDQPGFFYRDKYLDVSAIALSHRVPSYAYHCREHPPYHLEESQLDKLGVPRGPMWNRLQKGQDQRLEDGSLIRADDVRHPAWAPRQLIIGGDNDQPELLASALPQCQLLVHEATFTEDVLARVGSQYMHSTAAMVAKAAAQAELPNLILTHISQRYRLGSGEHIEHSVEDLRAEARQSYTGQLFMAEDLESYELDREGALTIRKEQN</sequence>
<evidence type="ECO:0000256" key="5">
    <source>
        <dbReference type="ARBA" id="ARBA00022759"/>
    </source>
</evidence>